<dbReference type="RefSeq" id="WP_248251093.1">
    <property type="nucleotide sequence ID" value="NZ_JAIWJX010000002.1"/>
</dbReference>
<evidence type="ECO:0000313" key="4">
    <source>
        <dbReference type="EMBL" id="MCK6255230.1"/>
    </source>
</evidence>
<sequence>MKKTWIPCLFCFLLFALSACAQNEAQGSSSQNIDYDATKKMLVDILKTDDGKKAIKDVLSDEKMKEQLLLDQALIKQTIEKELLSPKGEQFWKQAFKDPKFAAAYAKSMKPEHEKLMKGLMKDPAYQQQIMNIMKDPKMGQELLDLANSPQYRKEVKKVMMETFDSPIVRAQIAQMLQKAAHDEIDQAASKKGQQGGGQQQGQQQGGGGGGGGQ</sequence>
<comment type="caution">
    <text evidence="4">The sequence shown here is derived from an EMBL/GenBank/DDBJ whole genome shotgun (WGS) entry which is preliminary data.</text>
</comment>
<feature type="domain" description="Spore germination GerD central core" evidence="3">
    <location>
        <begin position="69"/>
        <end position="181"/>
    </location>
</feature>
<evidence type="ECO:0000256" key="1">
    <source>
        <dbReference type="SAM" id="MobiDB-lite"/>
    </source>
</evidence>
<keyword evidence="5" id="KW-1185">Reference proteome</keyword>
<evidence type="ECO:0000256" key="2">
    <source>
        <dbReference type="SAM" id="SignalP"/>
    </source>
</evidence>
<dbReference type="EMBL" id="JAIWJX010000002">
    <property type="protein sequence ID" value="MCK6255230.1"/>
    <property type="molecule type" value="Genomic_DNA"/>
</dbReference>
<feature type="signal peptide" evidence="2">
    <location>
        <begin position="1"/>
        <end position="21"/>
    </location>
</feature>
<dbReference type="PROSITE" id="PS51257">
    <property type="entry name" value="PROKAR_LIPOPROTEIN"/>
    <property type="match status" value="1"/>
</dbReference>
<gene>
    <name evidence="4" type="ORF">LCY76_00980</name>
</gene>
<reference evidence="4" key="1">
    <citation type="submission" date="2021-09" db="EMBL/GenBank/DDBJ databases">
        <title>Genome analysis of Fictibacillus sp. KIGAM418 isolated from marine sediment.</title>
        <authorList>
            <person name="Seo M.-J."/>
            <person name="Cho E.-S."/>
            <person name="Hwang C.Y."/>
        </authorList>
    </citation>
    <scope>NUCLEOTIDE SEQUENCE</scope>
    <source>
        <strain evidence="4">KIGAM418</strain>
    </source>
</reference>
<dbReference type="Proteomes" id="UP001139011">
    <property type="component" value="Unassembled WGS sequence"/>
</dbReference>
<name>A0A9X1X8S2_9BACL</name>
<keyword evidence="2" id="KW-0732">Signal</keyword>
<feature type="region of interest" description="Disordered" evidence="1">
    <location>
        <begin position="177"/>
        <end position="214"/>
    </location>
</feature>
<dbReference type="NCBIfam" id="NF040801">
    <property type="entry name" value="spore_GerD"/>
    <property type="match status" value="1"/>
</dbReference>
<protein>
    <submittedName>
        <fullName evidence="4">Spore gernimation protein GerD</fullName>
    </submittedName>
</protein>
<organism evidence="4 5">
    <name type="scientific">Fictibacillus marinisediminis</name>
    <dbReference type="NCBI Taxonomy" id="2878389"/>
    <lineage>
        <taxon>Bacteria</taxon>
        <taxon>Bacillati</taxon>
        <taxon>Bacillota</taxon>
        <taxon>Bacilli</taxon>
        <taxon>Bacillales</taxon>
        <taxon>Fictibacillaceae</taxon>
        <taxon>Fictibacillus</taxon>
    </lineage>
</organism>
<dbReference type="AlphaFoldDB" id="A0A9X1X8S2"/>
<evidence type="ECO:0000259" key="3">
    <source>
        <dbReference type="Pfam" id="PF17898"/>
    </source>
</evidence>
<dbReference type="Pfam" id="PF17898">
    <property type="entry name" value="GerD"/>
    <property type="match status" value="1"/>
</dbReference>
<accession>A0A9X1X8S2</accession>
<proteinExistence type="predicted"/>
<dbReference type="InterPro" id="IPR041262">
    <property type="entry name" value="GerD_central"/>
</dbReference>
<feature type="chain" id="PRO_5040760445" evidence="2">
    <location>
        <begin position="22"/>
        <end position="214"/>
    </location>
</feature>
<evidence type="ECO:0000313" key="5">
    <source>
        <dbReference type="Proteomes" id="UP001139011"/>
    </source>
</evidence>
<feature type="compositionally biased region" description="Gly residues" evidence="1">
    <location>
        <begin position="194"/>
        <end position="214"/>
    </location>
</feature>